<dbReference type="Proteomes" id="UP001558613">
    <property type="component" value="Unassembled WGS sequence"/>
</dbReference>
<feature type="domain" description="J" evidence="3">
    <location>
        <begin position="145"/>
        <end position="209"/>
    </location>
</feature>
<dbReference type="PROSITE" id="PS50076">
    <property type="entry name" value="DNAJ_2"/>
    <property type="match status" value="1"/>
</dbReference>
<evidence type="ECO:0000313" key="5">
    <source>
        <dbReference type="Proteomes" id="UP001558613"/>
    </source>
</evidence>
<dbReference type="PANTHER" id="PTHR44873">
    <property type="entry name" value="DNAJ HOMOLOG SUBFAMILY C MEMBER 30, MITOCHONDRIAL"/>
    <property type="match status" value="1"/>
</dbReference>
<dbReference type="EMBL" id="JAYMGO010000015">
    <property type="protein sequence ID" value="KAL1260163.1"/>
    <property type="molecule type" value="Genomic_DNA"/>
</dbReference>
<dbReference type="PRINTS" id="PR00625">
    <property type="entry name" value="JDOMAIN"/>
</dbReference>
<dbReference type="Pfam" id="PF00226">
    <property type="entry name" value="DnaJ"/>
    <property type="match status" value="1"/>
</dbReference>
<keyword evidence="2" id="KW-0812">Transmembrane</keyword>
<name>A0ABR3M8W3_9TELE</name>
<proteinExistence type="predicted"/>
<gene>
    <name evidence="4" type="ORF">QQF64_007990</name>
</gene>
<dbReference type="InterPro" id="IPR018253">
    <property type="entry name" value="DnaJ_domain_CS"/>
</dbReference>
<evidence type="ECO:0000256" key="2">
    <source>
        <dbReference type="SAM" id="Phobius"/>
    </source>
</evidence>
<keyword evidence="5" id="KW-1185">Reference proteome</keyword>
<reference evidence="4 5" key="1">
    <citation type="submission" date="2023-09" db="EMBL/GenBank/DDBJ databases">
        <authorList>
            <person name="Wang M."/>
        </authorList>
    </citation>
    <scope>NUCLEOTIDE SEQUENCE [LARGE SCALE GENOMIC DNA]</scope>
    <source>
        <strain evidence="4">GT-2023</strain>
        <tissue evidence="4">Liver</tissue>
    </source>
</reference>
<sequence length="308" mass="34831">MQGRPAGAMAEVSDTLRSGAHKLSAFITLRTHHHLSAADTLGLSPCADEFVSTVCSSSSAGMLTCDRFTPDQPAVSVWTDRTLRMTCWMNKQTQLRPQVRGYCTLLLLLPPGKYSRLRAGLVGTRAYSWRTAEESSSPLHRSRTAYYDILKVTPNATQAQIKSAYYKQSFVNHPDRNRSEDAARLFALVTEAYSVLGNSGLRKKYDRGILSQTDVQNAGRPSSSHASNIQSQRPRRAPDANVHFDFDAFYQAHYGEQLQREKQMRYRREQLRQQQQEKLRKWKLMKMNEVTVGVLLLFGGVILISLRS</sequence>
<dbReference type="PROSITE" id="PS00636">
    <property type="entry name" value="DNAJ_1"/>
    <property type="match status" value="1"/>
</dbReference>
<evidence type="ECO:0000256" key="1">
    <source>
        <dbReference type="SAM" id="MobiDB-lite"/>
    </source>
</evidence>
<dbReference type="PANTHER" id="PTHR44873:SF1">
    <property type="entry name" value="DNAJ HOMOLOG SUBFAMILY C MEMBER 30, MITOCHONDRIAL"/>
    <property type="match status" value="1"/>
</dbReference>
<organism evidence="4 5">
    <name type="scientific">Cirrhinus molitorella</name>
    <name type="common">mud carp</name>
    <dbReference type="NCBI Taxonomy" id="172907"/>
    <lineage>
        <taxon>Eukaryota</taxon>
        <taxon>Metazoa</taxon>
        <taxon>Chordata</taxon>
        <taxon>Craniata</taxon>
        <taxon>Vertebrata</taxon>
        <taxon>Euteleostomi</taxon>
        <taxon>Actinopterygii</taxon>
        <taxon>Neopterygii</taxon>
        <taxon>Teleostei</taxon>
        <taxon>Ostariophysi</taxon>
        <taxon>Cypriniformes</taxon>
        <taxon>Cyprinidae</taxon>
        <taxon>Labeoninae</taxon>
        <taxon>Labeonini</taxon>
        <taxon>Cirrhinus</taxon>
    </lineage>
</organism>
<dbReference type="CDD" id="cd06257">
    <property type="entry name" value="DnaJ"/>
    <property type="match status" value="1"/>
</dbReference>
<feature type="transmembrane region" description="Helical" evidence="2">
    <location>
        <begin position="287"/>
        <end position="306"/>
    </location>
</feature>
<keyword evidence="2" id="KW-0472">Membrane</keyword>
<dbReference type="InterPro" id="IPR036869">
    <property type="entry name" value="J_dom_sf"/>
</dbReference>
<feature type="compositionally biased region" description="Polar residues" evidence="1">
    <location>
        <begin position="213"/>
        <end position="232"/>
    </location>
</feature>
<dbReference type="Gene3D" id="1.10.287.110">
    <property type="entry name" value="DnaJ domain"/>
    <property type="match status" value="1"/>
</dbReference>
<dbReference type="SUPFAM" id="SSF46565">
    <property type="entry name" value="Chaperone J-domain"/>
    <property type="match status" value="1"/>
</dbReference>
<keyword evidence="2" id="KW-1133">Transmembrane helix</keyword>
<dbReference type="InterPro" id="IPR053025">
    <property type="entry name" value="Mito_ATP_Synthase-Asso"/>
</dbReference>
<feature type="region of interest" description="Disordered" evidence="1">
    <location>
        <begin position="213"/>
        <end position="237"/>
    </location>
</feature>
<dbReference type="InterPro" id="IPR001623">
    <property type="entry name" value="DnaJ_domain"/>
</dbReference>
<dbReference type="SMART" id="SM00271">
    <property type="entry name" value="DnaJ"/>
    <property type="match status" value="1"/>
</dbReference>
<evidence type="ECO:0000313" key="4">
    <source>
        <dbReference type="EMBL" id="KAL1260163.1"/>
    </source>
</evidence>
<protein>
    <recommendedName>
        <fullName evidence="3">J domain-containing protein</fullName>
    </recommendedName>
</protein>
<accession>A0ABR3M8W3</accession>
<evidence type="ECO:0000259" key="3">
    <source>
        <dbReference type="PROSITE" id="PS50076"/>
    </source>
</evidence>
<comment type="caution">
    <text evidence="4">The sequence shown here is derived from an EMBL/GenBank/DDBJ whole genome shotgun (WGS) entry which is preliminary data.</text>
</comment>